<evidence type="ECO:0000256" key="1">
    <source>
        <dbReference type="ARBA" id="ARBA00008779"/>
    </source>
</evidence>
<dbReference type="EMBL" id="LT629701">
    <property type="protein sequence ID" value="SDM18729.1"/>
    <property type="molecule type" value="Genomic_DNA"/>
</dbReference>
<comment type="similarity">
    <text evidence="1">Belongs to the sulfatase family.</text>
</comment>
<dbReference type="InterPro" id="IPR013320">
    <property type="entry name" value="ConA-like_dom_sf"/>
</dbReference>
<dbReference type="Proteomes" id="UP000183376">
    <property type="component" value="Chromosome I"/>
</dbReference>
<proteinExistence type="inferred from homology"/>
<dbReference type="InterPro" id="IPR050738">
    <property type="entry name" value="Sulfatase"/>
</dbReference>
<dbReference type="STRING" id="211114.SAMN04489726_0249"/>
<keyword evidence="5" id="KW-1185">Reference proteome</keyword>
<name>A0A1G9R617_ALLAB</name>
<evidence type="ECO:0000313" key="5">
    <source>
        <dbReference type="Proteomes" id="UP000183376"/>
    </source>
</evidence>
<dbReference type="InterPro" id="IPR017850">
    <property type="entry name" value="Alkaline_phosphatase_core_sf"/>
</dbReference>
<reference evidence="4 5" key="1">
    <citation type="submission" date="2016-10" db="EMBL/GenBank/DDBJ databases">
        <authorList>
            <person name="de Groot N.N."/>
        </authorList>
    </citation>
    <scope>NUCLEOTIDE SEQUENCE [LARGE SCALE GENOMIC DNA]</scope>
    <source>
        <strain evidence="4 5">DSM 44149</strain>
    </source>
</reference>
<dbReference type="AlphaFoldDB" id="A0A1G9R617"/>
<dbReference type="SUPFAM" id="SSF49899">
    <property type="entry name" value="Concanavalin A-like lectins/glucanases"/>
    <property type="match status" value="1"/>
</dbReference>
<dbReference type="Pfam" id="PF00884">
    <property type="entry name" value="Sulfatase"/>
    <property type="match status" value="1"/>
</dbReference>
<evidence type="ECO:0000313" key="4">
    <source>
        <dbReference type="EMBL" id="SDM18729.1"/>
    </source>
</evidence>
<dbReference type="RefSeq" id="WP_231950584.1">
    <property type="nucleotide sequence ID" value="NZ_JOEF01000006.1"/>
</dbReference>
<feature type="domain" description="Sulfatase N-terminal" evidence="3">
    <location>
        <begin position="31"/>
        <end position="438"/>
    </location>
</feature>
<organism evidence="4 5">
    <name type="scientific">Allokutzneria albata</name>
    <name type="common">Kibdelosporangium albatum</name>
    <dbReference type="NCBI Taxonomy" id="211114"/>
    <lineage>
        <taxon>Bacteria</taxon>
        <taxon>Bacillati</taxon>
        <taxon>Actinomycetota</taxon>
        <taxon>Actinomycetes</taxon>
        <taxon>Pseudonocardiales</taxon>
        <taxon>Pseudonocardiaceae</taxon>
        <taxon>Allokutzneria</taxon>
    </lineage>
</organism>
<dbReference type="eggNOG" id="COG3119">
    <property type="taxonomic scope" value="Bacteria"/>
</dbReference>
<evidence type="ECO:0000256" key="2">
    <source>
        <dbReference type="SAM" id="MobiDB-lite"/>
    </source>
</evidence>
<dbReference type="SUPFAM" id="SSF53649">
    <property type="entry name" value="Alkaline phosphatase-like"/>
    <property type="match status" value="1"/>
</dbReference>
<protein>
    <submittedName>
        <fullName evidence="4">Arylsulfatase</fullName>
    </submittedName>
</protein>
<gene>
    <name evidence="4" type="ORF">SAMN04489726_0249</name>
</gene>
<dbReference type="CDD" id="cd16025">
    <property type="entry name" value="PAS_like"/>
    <property type="match status" value="1"/>
</dbReference>
<dbReference type="PANTHER" id="PTHR42693:SF43">
    <property type="entry name" value="BLL2667 PROTEIN"/>
    <property type="match status" value="1"/>
</dbReference>
<accession>A0A1G9R617</accession>
<sequence length="752" mass="82443">MTDSTRHDVSPIQGRPRSGLSTPSRSSAGRPNVLIMLIEDVGFGAVSAFGGPCDTPRLDQLTVGGLRYNRFHTTALCPATRAALLTGRDHDHGGTGSATDTAASAPARPTVCASLPEILRLNGYSTARVGKCHEVPEWETGPVGPFDRWPTGSGFDYFYGFLGGETDRYHPANHRPVLYEGTSPVAPPKNRQGGYHLIEDLADRTIGWIRRQHALMPGKPFFMYFAPGATRAPHLVPQGWADCYRGRFDAGWDRLREEIFARQKAHGILPRDCEPDTRHSVIPKWEEVAEEMRPVLARQMELHAGFLSYTDHHVGRIVDALDELGILDDTLIYTIIGGNGASGEKVTTAGAGHAEREAFLRERLEEVGGPDSCDYYALGWAQAMNAPYEWEKRAPSHFGGARTGAIVHWPRGFESRGEIRSQVHHVIDVAPTVLEAAGLPEPVHVHGVRQRSMEGVSMAYSFDAPDAANRHEPEYFEMLGNRCIHDKVWAAVARHHSPRDAALPSFDDVWELYDTIADRTHAHDLAAEDPEEPHELQRLWLVETTGYTVPPLEARSVERLNTDGGGRPHLVRGERQLLFFGMGRLDERSVAPLKNTSHAVTAEIFVPAPGGDGVIIAQGGVTGGWSLYLRDGALGYCYNFYGLNRYYTVGGQPVPPGTHLVRMEFTYDGGGLAKGGDVALYLDDELVGTGRVERTEPYLVSAGENCYVGTETGSPVTADHRIPAFRGRVHWVQIDLGITDTGCGVYPCPSLS</sequence>
<dbReference type="PANTHER" id="PTHR42693">
    <property type="entry name" value="ARYLSULFATASE FAMILY MEMBER"/>
    <property type="match status" value="1"/>
</dbReference>
<feature type="region of interest" description="Disordered" evidence="2">
    <location>
        <begin position="1"/>
        <end position="27"/>
    </location>
</feature>
<evidence type="ECO:0000259" key="3">
    <source>
        <dbReference type="Pfam" id="PF00884"/>
    </source>
</evidence>
<dbReference type="Gene3D" id="3.30.1120.10">
    <property type="match status" value="1"/>
</dbReference>
<dbReference type="InterPro" id="IPR000917">
    <property type="entry name" value="Sulfatase_N"/>
</dbReference>
<dbReference type="Gene3D" id="3.40.720.10">
    <property type="entry name" value="Alkaline Phosphatase, subunit A"/>
    <property type="match status" value="1"/>
</dbReference>